<dbReference type="RefSeq" id="WP_062707904.1">
    <property type="nucleotide sequence ID" value="NZ_CAWRCI010000012.1"/>
</dbReference>
<name>A0A128F443_9GAMM</name>
<sequence>MISLLISKLMAAAFIVTPSFVSAAFIESGNAIDDVDVVESINFSQTQNRSVIEWQVEDQVIPTIWDSWKHDWDIPHFLSTQTGASYYGFGVWKPEEYQKQSFTEIGMEDWILNHGLNFSFTTESNNSDTRYRLDMRWHEDTNTEFLLQMQVPIK</sequence>
<organism evidence="2 3">
    <name type="scientific">Grimontia marina</name>
    <dbReference type="NCBI Taxonomy" id="646534"/>
    <lineage>
        <taxon>Bacteria</taxon>
        <taxon>Pseudomonadati</taxon>
        <taxon>Pseudomonadota</taxon>
        <taxon>Gammaproteobacteria</taxon>
        <taxon>Vibrionales</taxon>
        <taxon>Vibrionaceae</taxon>
        <taxon>Grimontia</taxon>
    </lineage>
</organism>
<dbReference type="EMBL" id="FIZY01000012">
    <property type="protein sequence ID" value="CZF81046.1"/>
    <property type="molecule type" value="Genomic_DNA"/>
</dbReference>
<keyword evidence="3" id="KW-1185">Reference proteome</keyword>
<accession>A0A128F443</accession>
<gene>
    <name evidence="2" type="ORF">GMA8713_01691</name>
</gene>
<dbReference type="Proteomes" id="UP000073601">
    <property type="component" value="Unassembled WGS sequence"/>
</dbReference>
<evidence type="ECO:0000256" key="1">
    <source>
        <dbReference type="SAM" id="SignalP"/>
    </source>
</evidence>
<feature type="chain" id="PRO_5007282004" evidence="1">
    <location>
        <begin position="24"/>
        <end position="154"/>
    </location>
</feature>
<reference evidence="3" key="1">
    <citation type="submission" date="2016-02" db="EMBL/GenBank/DDBJ databases">
        <authorList>
            <person name="Rodrigo-Torres Lidia"/>
            <person name="Arahal R.David."/>
        </authorList>
    </citation>
    <scope>NUCLEOTIDE SEQUENCE [LARGE SCALE GENOMIC DNA]</scope>
    <source>
        <strain evidence="3">CECT 8713</strain>
    </source>
</reference>
<evidence type="ECO:0000313" key="2">
    <source>
        <dbReference type="EMBL" id="CZF81046.1"/>
    </source>
</evidence>
<evidence type="ECO:0000313" key="3">
    <source>
        <dbReference type="Proteomes" id="UP000073601"/>
    </source>
</evidence>
<proteinExistence type="predicted"/>
<dbReference type="AlphaFoldDB" id="A0A128F443"/>
<keyword evidence="1" id="KW-0732">Signal</keyword>
<protein>
    <submittedName>
        <fullName evidence="2">Uncharacterized protein</fullName>
    </submittedName>
</protein>
<dbReference type="OrthoDB" id="5916363at2"/>
<feature type="signal peptide" evidence="1">
    <location>
        <begin position="1"/>
        <end position="23"/>
    </location>
</feature>